<dbReference type="PANTHER" id="PTHR12358:SF106">
    <property type="entry name" value="LIPID KINASE YEGS"/>
    <property type="match status" value="1"/>
</dbReference>
<keyword evidence="7" id="KW-1185">Reference proteome</keyword>
<accession>A0A317FIH1</accession>
<comment type="caution">
    <text evidence="6">The sequence shown here is derived from an EMBL/GenBank/DDBJ whole genome shotgun (WGS) entry which is preliminary data.</text>
</comment>
<protein>
    <submittedName>
        <fullName evidence="6">Diacylglycerol kinase</fullName>
    </submittedName>
</protein>
<dbReference type="GO" id="GO:0005886">
    <property type="term" value="C:plasma membrane"/>
    <property type="evidence" value="ECO:0007669"/>
    <property type="project" value="TreeGrafter"/>
</dbReference>
<keyword evidence="2" id="KW-0547">Nucleotide-binding</keyword>
<dbReference type="AlphaFoldDB" id="A0A317FIH1"/>
<organism evidence="6 7">
    <name type="scientific">Falsiroseomonas bella</name>
    <dbReference type="NCBI Taxonomy" id="2184016"/>
    <lineage>
        <taxon>Bacteria</taxon>
        <taxon>Pseudomonadati</taxon>
        <taxon>Pseudomonadota</taxon>
        <taxon>Alphaproteobacteria</taxon>
        <taxon>Acetobacterales</taxon>
        <taxon>Roseomonadaceae</taxon>
        <taxon>Falsiroseomonas</taxon>
    </lineage>
</organism>
<dbReference type="EMBL" id="QGNA01000001">
    <property type="protein sequence ID" value="PWS38403.1"/>
    <property type="molecule type" value="Genomic_DNA"/>
</dbReference>
<evidence type="ECO:0000256" key="2">
    <source>
        <dbReference type="ARBA" id="ARBA00022741"/>
    </source>
</evidence>
<dbReference type="InterPro" id="IPR016064">
    <property type="entry name" value="NAD/diacylglycerol_kinase_sf"/>
</dbReference>
<dbReference type="SUPFAM" id="SSF111331">
    <property type="entry name" value="NAD kinase/diacylglycerol kinase-like"/>
    <property type="match status" value="1"/>
</dbReference>
<dbReference type="Pfam" id="PF19279">
    <property type="entry name" value="YegS_C"/>
    <property type="match status" value="1"/>
</dbReference>
<keyword evidence="3 6" id="KW-0418">Kinase</keyword>
<dbReference type="GO" id="GO:0016301">
    <property type="term" value="F:kinase activity"/>
    <property type="evidence" value="ECO:0007669"/>
    <property type="project" value="UniProtKB-KW"/>
</dbReference>
<evidence type="ECO:0000256" key="4">
    <source>
        <dbReference type="ARBA" id="ARBA00022840"/>
    </source>
</evidence>
<dbReference type="InterPro" id="IPR017438">
    <property type="entry name" value="ATP-NAD_kinase_N"/>
</dbReference>
<dbReference type="InterPro" id="IPR001206">
    <property type="entry name" value="Diacylglycerol_kinase_cat_dom"/>
</dbReference>
<name>A0A317FIH1_9PROT</name>
<dbReference type="InterPro" id="IPR050187">
    <property type="entry name" value="Lipid_Phosphate_FormReg"/>
</dbReference>
<keyword evidence="4" id="KW-0067">ATP-binding</keyword>
<dbReference type="PROSITE" id="PS50146">
    <property type="entry name" value="DAGK"/>
    <property type="match status" value="1"/>
</dbReference>
<evidence type="ECO:0000313" key="7">
    <source>
        <dbReference type="Proteomes" id="UP000245765"/>
    </source>
</evidence>
<evidence type="ECO:0000256" key="1">
    <source>
        <dbReference type="ARBA" id="ARBA00022679"/>
    </source>
</evidence>
<dbReference type="Proteomes" id="UP000245765">
    <property type="component" value="Unassembled WGS sequence"/>
</dbReference>
<evidence type="ECO:0000259" key="5">
    <source>
        <dbReference type="PROSITE" id="PS50146"/>
    </source>
</evidence>
<reference evidence="7" key="1">
    <citation type="submission" date="2018-05" db="EMBL/GenBank/DDBJ databases">
        <authorList>
            <person name="Du Z."/>
            <person name="Wang X."/>
        </authorList>
    </citation>
    <scope>NUCLEOTIDE SEQUENCE [LARGE SCALE GENOMIC DNA]</scope>
    <source>
        <strain evidence="7">CQN31</strain>
    </source>
</reference>
<dbReference type="SMART" id="SM00046">
    <property type="entry name" value="DAGKc"/>
    <property type="match status" value="1"/>
</dbReference>
<dbReference type="PANTHER" id="PTHR12358">
    <property type="entry name" value="SPHINGOSINE KINASE"/>
    <property type="match status" value="1"/>
</dbReference>
<dbReference type="Pfam" id="PF00781">
    <property type="entry name" value="DAGK_cat"/>
    <property type="match status" value="1"/>
</dbReference>
<dbReference type="InterPro" id="IPR045540">
    <property type="entry name" value="YegS/DAGK_C"/>
</dbReference>
<dbReference type="GO" id="GO:0005524">
    <property type="term" value="F:ATP binding"/>
    <property type="evidence" value="ECO:0007669"/>
    <property type="project" value="UniProtKB-KW"/>
</dbReference>
<proteinExistence type="predicted"/>
<evidence type="ECO:0000256" key="3">
    <source>
        <dbReference type="ARBA" id="ARBA00022777"/>
    </source>
</evidence>
<dbReference type="Gene3D" id="3.40.50.10330">
    <property type="entry name" value="Probable inorganic polyphosphate/atp-NAD kinase, domain 1"/>
    <property type="match status" value="1"/>
</dbReference>
<gene>
    <name evidence="6" type="ORF">DFH01_03715</name>
</gene>
<feature type="domain" description="DAGKc" evidence="5">
    <location>
        <begin position="21"/>
        <end position="152"/>
    </location>
</feature>
<keyword evidence="1" id="KW-0808">Transferase</keyword>
<sequence>MRASHVTRSSAKRLRIVTWRRYAAPVLIVFNPAAGAGRQRRLSRALGALRARGLAPQVAETRGPGDAAVLARSAAARGVPLVVAAGGDGTIAEVAAGLAGSAAALGVLPLGTANVLAWELGLPQAPDRAAAVIAAGRIATLRPGLARFADGSERLFVQMLGAGFDAAVVARLDLGLKRRIGRAAYVLESLRQMARYDFPPIAVTFDGVTTTAASAIVTKGRLYAGRYRIAPDARAAEPGFRLVLFRRSGALQAALAGAALPLGLIPRLPGVEIMPARRIRLAAAGAVPVQADGDPAGLLPVEVTDAPSPLGIVVP</sequence>
<dbReference type="OrthoDB" id="9815110at2"/>
<dbReference type="Gene3D" id="2.60.200.40">
    <property type="match status" value="1"/>
</dbReference>
<evidence type="ECO:0000313" key="6">
    <source>
        <dbReference type="EMBL" id="PWS38403.1"/>
    </source>
</evidence>